<protein>
    <submittedName>
        <fullName evidence="2">Uncharacterized protein</fullName>
    </submittedName>
</protein>
<keyword evidence="3" id="KW-1185">Reference proteome</keyword>
<feature type="region of interest" description="Disordered" evidence="1">
    <location>
        <begin position="1"/>
        <end position="38"/>
    </location>
</feature>
<evidence type="ECO:0000256" key="1">
    <source>
        <dbReference type="SAM" id="MobiDB-lite"/>
    </source>
</evidence>
<evidence type="ECO:0000313" key="2">
    <source>
        <dbReference type="EMBL" id="ADZ69887.1"/>
    </source>
</evidence>
<sequence length="70" mass="7565">MIQVLHGRLPLSNPAPARLAGLTPSLPRPPPPVDPSRHPAARVVIAMTRFRTDSFGNDGPGVARCRDLLY</sequence>
<proteinExistence type="predicted"/>
<organism evidence="2 3">
    <name type="scientific">Polymorphum gilvum (strain LMG 25793 / CGMCC 1.9160 / SL003B-26A1)</name>
    <dbReference type="NCBI Taxonomy" id="991905"/>
    <lineage>
        <taxon>Bacteria</taxon>
        <taxon>Pseudomonadati</taxon>
        <taxon>Pseudomonadota</taxon>
        <taxon>Alphaproteobacteria</taxon>
        <taxon>Rhodobacterales</taxon>
        <taxon>Paracoccaceae</taxon>
        <taxon>Polymorphum</taxon>
    </lineage>
</organism>
<dbReference type="Proteomes" id="UP000008130">
    <property type="component" value="Chromosome"/>
</dbReference>
<reference evidence="2 3" key="1">
    <citation type="journal article" date="2011" name="J. Bacteriol.">
        <title>Complete genome sequence of Polymorphum gilvum SL003B-26A1T, a crude oil-degrading bacterium from oil-polluted saline soil.</title>
        <authorList>
            <person name="Li S.G."/>
            <person name="Tang Y.Q."/>
            <person name="Nie Y."/>
            <person name="Cai M."/>
            <person name="Wu X.L."/>
        </authorList>
    </citation>
    <scope>NUCLEOTIDE SEQUENCE [LARGE SCALE GENOMIC DNA]</scope>
    <source>
        <strain evidence="3">LMG 25793 / CGMCC 1.9160 / SL003B-26A1</strain>
    </source>
</reference>
<dbReference type="KEGG" id="pgv:SL003B_1459"/>
<dbReference type="HOGENOM" id="CLU_2754439_0_0_5"/>
<dbReference type="STRING" id="991905.SL003B_1459"/>
<gene>
    <name evidence="2" type="ordered locus">SL003B_1459</name>
</gene>
<evidence type="ECO:0000313" key="3">
    <source>
        <dbReference type="Proteomes" id="UP000008130"/>
    </source>
</evidence>
<name>F2J379_POLGS</name>
<dbReference type="AlphaFoldDB" id="F2J379"/>
<accession>F2J379</accession>
<dbReference type="EMBL" id="CP002568">
    <property type="protein sequence ID" value="ADZ69887.1"/>
    <property type="molecule type" value="Genomic_DNA"/>
</dbReference>